<dbReference type="KEGG" id="knv:Pan216_20910"/>
<evidence type="ECO:0000313" key="1">
    <source>
        <dbReference type="EMBL" id="QDU61237.1"/>
    </source>
</evidence>
<keyword evidence="2" id="KW-1185">Reference proteome</keyword>
<dbReference type="Proteomes" id="UP000317093">
    <property type="component" value="Chromosome"/>
</dbReference>
<dbReference type="AlphaFoldDB" id="A0A518B2M4"/>
<sequence>MLALVPLSVVIQRKRKLSKDIPQRRWNDMVRNSLHEAAVMWIREFLPLKFLPGNSQRYTFARRSRKTLEIKKRAKFYRPFSRNKFAVKVPAAEPRISWIRTGTTRDLMTKREASSFNIKKTATSSKQTVRVPLKLGHPINPKNVGEISEVLPSETRDLQRRAKTTFVREFDAETLGNERFVINGRAA</sequence>
<proteinExistence type="predicted"/>
<accession>A0A518B2M4</accession>
<gene>
    <name evidence="1" type="ORF">Pan216_20910</name>
</gene>
<dbReference type="EMBL" id="CP036279">
    <property type="protein sequence ID" value="QDU61237.1"/>
    <property type="molecule type" value="Genomic_DNA"/>
</dbReference>
<reference evidence="1 2" key="1">
    <citation type="submission" date="2019-02" db="EMBL/GenBank/DDBJ databases">
        <title>Deep-cultivation of Planctomycetes and their phenomic and genomic characterization uncovers novel biology.</title>
        <authorList>
            <person name="Wiegand S."/>
            <person name="Jogler M."/>
            <person name="Boedeker C."/>
            <person name="Pinto D."/>
            <person name="Vollmers J."/>
            <person name="Rivas-Marin E."/>
            <person name="Kohn T."/>
            <person name="Peeters S.H."/>
            <person name="Heuer A."/>
            <person name="Rast P."/>
            <person name="Oberbeckmann S."/>
            <person name="Bunk B."/>
            <person name="Jeske O."/>
            <person name="Meyerdierks A."/>
            <person name="Storesund J.E."/>
            <person name="Kallscheuer N."/>
            <person name="Luecker S."/>
            <person name="Lage O.M."/>
            <person name="Pohl T."/>
            <person name="Merkel B.J."/>
            <person name="Hornburger P."/>
            <person name="Mueller R.-W."/>
            <person name="Bruemmer F."/>
            <person name="Labrenz M."/>
            <person name="Spormann A.M."/>
            <person name="Op den Camp H."/>
            <person name="Overmann J."/>
            <person name="Amann R."/>
            <person name="Jetten M.S.M."/>
            <person name="Mascher T."/>
            <person name="Medema M.H."/>
            <person name="Devos D.P."/>
            <person name="Kaster A.-K."/>
            <person name="Ovreas L."/>
            <person name="Rohde M."/>
            <person name="Galperin M.Y."/>
            <person name="Jogler C."/>
        </authorList>
    </citation>
    <scope>NUCLEOTIDE SEQUENCE [LARGE SCALE GENOMIC DNA]</scope>
    <source>
        <strain evidence="1 2">Pan216</strain>
    </source>
</reference>
<organism evidence="1 2">
    <name type="scientific">Kolteria novifilia</name>
    <dbReference type="NCBI Taxonomy" id="2527975"/>
    <lineage>
        <taxon>Bacteria</taxon>
        <taxon>Pseudomonadati</taxon>
        <taxon>Planctomycetota</taxon>
        <taxon>Planctomycetia</taxon>
        <taxon>Kolteriales</taxon>
        <taxon>Kolteriaceae</taxon>
        <taxon>Kolteria</taxon>
    </lineage>
</organism>
<evidence type="ECO:0000313" key="2">
    <source>
        <dbReference type="Proteomes" id="UP000317093"/>
    </source>
</evidence>
<name>A0A518B2M4_9BACT</name>
<protein>
    <submittedName>
        <fullName evidence="1">Uncharacterized protein</fullName>
    </submittedName>
</protein>